<accession>A0ABU8B5J3</accession>
<proteinExistence type="predicted"/>
<dbReference type="Proteomes" id="UP001364224">
    <property type="component" value="Unassembled WGS sequence"/>
</dbReference>
<evidence type="ECO:0000313" key="1">
    <source>
        <dbReference type="EMBL" id="MEH2553782.1"/>
    </source>
</evidence>
<sequence>MIIECLDGGVVRLAEPLDFGRFKLMLHADARPETQSWNGITLLNDRDGLVSIGLVPALAGRPDDGDWKQRYAEMVAKAREHGWIDAERHAIRAHIERMP</sequence>
<keyword evidence="2" id="KW-1185">Reference proteome</keyword>
<evidence type="ECO:0000313" key="2">
    <source>
        <dbReference type="Proteomes" id="UP001364224"/>
    </source>
</evidence>
<dbReference type="RefSeq" id="WP_334478336.1">
    <property type="nucleotide sequence ID" value="NZ_JAZHRV010000001.1"/>
</dbReference>
<organism evidence="1 2">
    <name type="scientific">Bradyrhizobium algeriense</name>
    <dbReference type="NCBI Taxonomy" id="634784"/>
    <lineage>
        <taxon>Bacteria</taxon>
        <taxon>Pseudomonadati</taxon>
        <taxon>Pseudomonadota</taxon>
        <taxon>Alphaproteobacteria</taxon>
        <taxon>Hyphomicrobiales</taxon>
        <taxon>Nitrobacteraceae</taxon>
        <taxon>Bradyrhizobium</taxon>
    </lineage>
</organism>
<protein>
    <submittedName>
        <fullName evidence="1">Uncharacterized protein</fullName>
    </submittedName>
</protein>
<reference evidence="1 2" key="1">
    <citation type="submission" date="2024-02" db="EMBL/GenBank/DDBJ databases">
        <title>Adaptive strategies in a cosmopolitan and abundant soil bacterium.</title>
        <authorList>
            <person name="Carini P."/>
        </authorList>
    </citation>
    <scope>NUCLEOTIDE SEQUENCE [LARGE SCALE GENOMIC DNA]</scope>
    <source>
        <strain evidence="1 2">AZCC 1608</strain>
    </source>
</reference>
<gene>
    <name evidence="1" type="ORF">V1286_001311</name>
</gene>
<comment type="caution">
    <text evidence="1">The sequence shown here is derived from an EMBL/GenBank/DDBJ whole genome shotgun (WGS) entry which is preliminary data.</text>
</comment>
<name>A0ABU8B5J3_9BRAD</name>
<dbReference type="EMBL" id="JAZHRV010000001">
    <property type="protein sequence ID" value="MEH2553782.1"/>
    <property type="molecule type" value="Genomic_DNA"/>
</dbReference>